<evidence type="ECO:0000313" key="13">
    <source>
        <dbReference type="EMBL" id="MDA3613613.1"/>
    </source>
</evidence>
<dbReference type="Pfam" id="PF02518">
    <property type="entry name" value="HATPase_c"/>
    <property type="match status" value="1"/>
</dbReference>
<feature type="repeat" description="TPR" evidence="9">
    <location>
        <begin position="108"/>
        <end position="141"/>
    </location>
</feature>
<keyword evidence="4" id="KW-0808">Transferase</keyword>
<accession>A0ABT4UFT0</accession>
<feature type="domain" description="Histidine kinase" evidence="12">
    <location>
        <begin position="394"/>
        <end position="582"/>
    </location>
</feature>
<evidence type="ECO:0000256" key="1">
    <source>
        <dbReference type="ARBA" id="ARBA00000085"/>
    </source>
</evidence>
<keyword evidence="7" id="KW-0067">ATP-binding</keyword>
<evidence type="ECO:0000256" key="3">
    <source>
        <dbReference type="ARBA" id="ARBA00022553"/>
    </source>
</evidence>
<keyword evidence="10" id="KW-0812">Transmembrane</keyword>
<feature type="chain" id="PRO_5046704250" description="histidine kinase" evidence="11">
    <location>
        <begin position="19"/>
        <end position="582"/>
    </location>
</feature>
<dbReference type="PANTHER" id="PTHR24421:SF10">
    <property type="entry name" value="NITRATE_NITRITE SENSOR PROTEIN NARQ"/>
    <property type="match status" value="1"/>
</dbReference>
<dbReference type="SMART" id="SM00028">
    <property type="entry name" value="TPR"/>
    <property type="match status" value="5"/>
</dbReference>
<keyword evidence="14" id="KW-1185">Reference proteome</keyword>
<name>A0ABT4UFT0_9BACT</name>
<keyword evidence="6" id="KW-0418">Kinase</keyword>
<reference evidence="13 14" key="1">
    <citation type="submission" date="2022-12" db="EMBL/GenBank/DDBJ databases">
        <title>Chitinophagaceae gen. sp. nov., a new member of the family Chitinophagaceae, isolated from soil in a chemical factory.</title>
        <authorList>
            <person name="Ke Z."/>
        </authorList>
    </citation>
    <scope>NUCLEOTIDE SEQUENCE [LARGE SCALE GENOMIC DNA]</scope>
    <source>
        <strain evidence="13 14">LY-5</strain>
    </source>
</reference>
<dbReference type="Pfam" id="PF07730">
    <property type="entry name" value="HisKA_3"/>
    <property type="match status" value="1"/>
</dbReference>
<dbReference type="InterPro" id="IPR050482">
    <property type="entry name" value="Sensor_HK_TwoCompSys"/>
</dbReference>
<dbReference type="Gene3D" id="1.25.40.10">
    <property type="entry name" value="Tetratricopeptide repeat domain"/>
    <property type="match status" value="2"/>
</dbReference>
<dbReference type="PANTHER" id="PTHR24421">
    <property type="entry name" value="NITRATE/NITRITE SENSOR PROTEIN NARX-RELATED"/>
    <property type="match status" value="1"/>
</dbReference>
<keyword evidence="5" id="KW-0547">Nucleotide-binding</keyword>
<dbReference type="Gene3D" id="3.30.565.10">
    <property type="entry name" value="Histidine kinase-like ATPase, C-terminal domain"/>
    <property type="match status" value="1"/>
</dbReference>
<dbReference type="RefSeq" id="WP_407029942.1">
    <property type="nucleotide sequence ID" value="NZ_JAQGEF010000002.1"/>
</dbReference>
<protein>
    <recommendedName>
        <fullName evidence="2">histidine kinase</fullName>
        <ecNumber evidence="2">2.7.13.3</ecNumber>
    </recommendedName>
</protein>
<feature type="signal peptide" evidence="11">
    <location>
        <begin position="1"/>
        <end position="18"/>
    </location>
</feature>
<dbReference type="InterPro" id="IPR019734">
    <property type="entry name" value="TPR_rpt"/>
</dbReference>
<dbReference type="EMBL" id="JAQGEF010000002">
    <property type="protein sequence ID" value="MDA3613613.1"/>
    <property type="molecule type" value="Genomic_DNA"/>
</dbReference>
<dbReference type="PROSITE" id="PS50293">
    <property type="entry name" value="TPR_REGION"/>
    <property type="match status" value="1"/>
</dbReference>
<feature type="repeat" description="TPR" evidence="9">
    <location>
        <begin position="228"/>
        <end position="261"/>
    </location>
</feature>
<comment type="catalytic activity">
    <reaction evidence="1">
        <text>ATP + protein L-histidine = ADP + protein N-phospho-L-histidine.</text>
        <dbReference type="EC" id="2.7.13.3"/>
    </reaction>
</comment>
<dbReference type="InterPro" id="IPR003594">
    <property type="entry name" value="HATPase_dom"/>
</dbReference>
<dbReference type="CDD" id="cd16917">
    <property type="entry name" value="HATPase_UhpB-NarQ-NarX-like"/>
    <property type="match status" value="1"/>
</dbReference>
<evidence type="ECO:0000256" key="4">
    <source>
        <dbReference type="ARBA" id="ARBA00022679"/>
    </source>
</evidence>
<dbReference type="InterPro" id="IPR011990">
    <property type="entry name" value="TPR-like_helical_dom_sf"/>
</dbReference>
<dbReference type="PROSITE" id="PS50005">
    <property type="entry name" value="TPR"/>
    <property type="match status" value="2"/>
</dbReference>
<feature type="transmembrane region" description="Helical" evidence="10">
    <location>
        <begin position="339"/>
        <end position="358"/>
    </location>
</feature>
<comment type="caution">
    <text evidence="13">The sequence shown here is derived from an EMBL/GenBank/DDBJ whole genome shotgun (WGS) entry which is preliminary data.</text>
</comment>
<evidence type="ECO:0000256" key="10">
    <source>
        <dbReference type="SAM" id="Phobius"/>
    </source>
</evidence>
<evidence type="ECO:0000256" key="11">
    <source>
        <dbReference type="SAM" id="SignalP"/>
    </source>
</evidence>
<keyword evidence="8" id="KW-0902">Two-component regulatory system</keyword>
<dbReference type="InterPro" id="IPR011712">
    <property type="entry name" value="Sig_transdc_His_kin_sub3_dim/P"/>
</dbReference>
<gene>
    <name evidence="13" type="ORF">O3P16_02250</name>
</gene>
<evidence type="ECO:0000256" key="8">
    <source>
        <dbReference type="ARBA" id="ARBA00023012"/>
    </source>
</evidence>
<evidence type="ECO:0000256" key="6">
    <source>
        <dbReference type="ARBA" id="ARBA00022777"/>
    </source>
</evidence>
<evidence type="ECO:0000256" key="5">
    <source>
        <dbReference type="ARBA" id="ARBA00022741"/>
    </source>
</evidence>
<organism evidence="13 14">
    <name type="scientific">Polluticaenibacter yanchengensis</name>
    <dbReference type="NCBI Taxonomy" id="3014562"/>
    <lineage>
        <taxon>Bacteria</taxon>
        <taxon>Pseudomonadati</taxon>
        <taxon>Bacteroidota</taxon>
        <taxon>Chitinophagia</taxon>
        <taxon>Chitinophagales</taxon>
        <taxon>Chitinophagaceae</taxon>
        <taxon>Polluticaenibacter</taxon>
    </lineage>
</organism>
<keyword evidence="3" id="KW-0597">Phosphoprotein</keyword>
<dbReference type="Proteomes" id="UP001210231">
    <property type="component" value="Unassembled WGS sequence"/>
</dbReference>
<dbReference type="SUPFAM" id="SSF55874">
    <property type="entry name" value="ATPase domain of HSP90 chaperone/DNA topoisomerase II/histidine kinase"/>
    <property type="match status" value="1"/>
</dbReference>
<dbReference type="EC" id="2.7.13.3" evidence="2"/>
<dbReference type="InterPro" id="IPR005467">
    <property type="entry name" value="His_kinase_dom"/>
</dbReference>
<dbReference type="InterPro" id="IPR036890">
    <property type="entry name" value="HATPase_C_sf"/>
</dbReference>
<proteinExistence type="predicted"/>
<keyword evidence="9" id="KW-0802">TPR repeat</keyword>
<evidence type="ECO:0000256" key="9">
    <source>
        <dbReference type="PROSITE-ProRule" id="PRU00339"/>
    </source>
</evidence>
<dbReference type="SUPFAM" id="SSF48452">
    <property type="entry name" value="TPR-like"/>
    <property type="match status" value="2"/>
</dbReference>
<dbReference type="SMART" id="SM00387">
    <property type="entry name" value="HATPase_c"/>
    <property type="match status" value="1"/>
</dbReference>
<keyword evidence="10" id="KW-0472">Membrane</keyword>
<dbReference type="Gene3D" id="1.20.5.1930">
    <property type="match status" value="1"/>
</dbReference>
<evidence type="ECO:0000313" key="14">
    <source>
        <dbReference type="Proteomes" id="UP001210231"/>
    </source>
</evidence>
<sequence length="582" mass="66158">MKTLLTLIICFSSLFLSGQDTIGSDTALANKLEQALQLLNNYKTEEAALLFKQLTIADVQKKQPDVYIKAALNLGRIYGDRGENVLAMQHYQDALNTAETANKKKAVPHILKNMGVLYVSWKKFDKATEYYDKAIVIAKENEDDELIADCENNKGIVSEQLNKYDEALELYKSALAIYIDKNIPEKVAMAYSNIAIVHKFQKNYTQSIEYNLKAISISEKLNDKWSMAATYNNIGNLYGEMGDYKKAIEYCEKALALAKEIDAGEIIESTYDSMAEAAAKAGDYKNAFAYHKLFSEALNQFINTENTKQLTELNIKYETERKQNIINQQQFEIKQKNNWLLFGAILFLILLLAIYFIYKNYKNKQERLLQKEVFRQQELAAKSLFEGEQKERIRIARDLHDSVGQMLSLVKMNLSSFNKTEDTANVQQLVDKTIDEIRNISHNLIPEELNFGIVPALENLSDKVNQTTSLKMTVNIAEDIRQITFQKQNELSIYRVVQEILNNMIKHADASIIDLSMNKVNELLYLVIKDNGKGMSDDAISNAKGIGWKNIFTRVRLMDGTINIASGKLNGTQIDITIPQNG</sequence>
<keyword evidence="11" id="KW-0732">Signal</keyword>
<evidence type="ECO:0000256" key="2">
    <source>
        <dbReference type="ARBA" id="ARBA00012438"/>
    </source>
</evidence>
<evidence type="ECO:0000256" key="7">
    <source>
        <dbReference type="ARBA" id="ARBA00022840"/>
    </source>
</evidence>
<evidence type="ECO:0000259" key="12">
    <source>
        <dbReference type="PROSITE" id="PS50109"/>
    </source>
</evidence>
<keyword evidence="10" id="KW-1133">Transmembrane helix</keyword>
<dbReference type="Pfam" id="PF13424">
    <property type="entry name" value="TPR_12"/>
    <property type="match status" value="2"/>
</dbReference>
<dbReference type="PROSITE" id="PS50109">
    <property type="entry name" value="HIS_KIN"/>
    <property type="match status" value="1"/>
</dbReference>